<proteinExistence type="predicted"/>
<evidence type="ECO:0008006" key="3">
    <source>
        <dbReference type="Google" id="ProtNLM"/>
    </source>
</evidence>
<evidence type="ECO:0000313" key="1">
    <source>
        <dbReference type="EMBL" id="KAB5594729.1"/>
    </source>
</evidence>
<dbReference type="Gene3D" id="3.40.50.150">
    <property type="entry name" value="Vaccinia Virus protein VP39"/>
    <property type="match status" value="2"/>
</dbReference>
<reference evidence="1 2" key="1">
    <citation type="journal article" date="2019" name="Fungal Biol. Biotechnol.">
        <title>Draft genome sequence of fastidious pathogen Ceratobasidium theobromae, which causes vascular-streak dieback in Theobroma cacao.</title>
        <authorList>
            <person name="Ali S.S."/>
            <person name="Asman A."/>
            <person name="Shao J."/>
            <person name="Firmansyah A.P."/>
            <person name="Susilo A.W."/>
            <person name="Rosmana A."/>
            <person name="McMahon P."/>
            <person name="Junaid M."/>
            <person name="Guest D."/>
            <person name="Kheng T.Y."/>
            <person name="Meinhardt L.W."/>
            <person name="Bailey B.A."/>
        </authorList>
    </citation>
    <scope>NUCLEOTIDE SEQUENCE [LARGE SCALE GENOMIC DNA]</scope>
    <source>
        <strain evidence="1 2">CT2</strain>
    </source>
</reference>
<dbReference type="CDD" id="cd02440">
    <property type="entry name" value="AdoMet_MTases"/>
    <property type="match status" value="2"/>
</dbReference>
<gene>
    <name evidence="1" type="ORF">CTheo_1876</name>
</gene>
<protein>
    <recommendedName>
        <fullName evidence="3">Methyltransferase type 11 domain-containing protein</fullName>
    </recommendedName>
</protein>
<dbReference type="AlphaFoldDB" id="A0A5N5QSW6"/>
<dbReference type="Proteomes" id="UP000383932">
    <property type="component" value="Unassembled WGS sequence"/>
</dbReference>
<dbReference type="InterPro" id="IPR029063">
    <property type="entry name" value="SAM-dependent_MTases_sf"/>
</dbReference>
<accession>A0A5N5QSW6</accession>
<name>A0A5N5QSW6_9AGAM</name>
<dbReference type="Pfam" id="PF13489">
    <property type="entry name" value="Methyltransf_23"/>
    <property type="match status" value="2"/>
</dbReference>
<comment type="caution">
    <text evidence="1">The sequence shown here is derived from an EMBL/GenBank/DDBJ whole genome shotgun (WGS) entry which is preliminary data.</text>
</comment>
<dbReference type="PANTHER" id="PTHR43591">
    <property type="entry name" value="METHYLTRANSFERASE"/>
    <property type="match status" value="1"/>
</dbReference>
<dbReference type="SUPFAM" id="SSF53335">
    <property type="entry name" value="S-adenosyl-L-methionine-dependent methyltransferases"/>
    <property type="match status" value="2"/>
</dbReference>
<dbReference type="OrthoDB" id="2013972at2759"/>
<keyword evidence="2" id="KW-1185">Reference proteome</keyword>
<dbReference type="EMBL" id="SSOP01000017">
    <property type="protein sequence ID" value="KAB5594729.1"/>
    <property type="molecule type" value="Genomic_DNA"/>
</dbReference>
<organism evidence="1 2">
    <name type="scientific">Ceratobasidium theobromae</name>
    <dbReference type="NCBI Taxonomy" id="1582974"/>
    <lineage>
        <taxon>Eukaryota</taxon>
        <taxon>Fungi</taxon>
        <taxon>Dikarya</taxon>
        <taxon>Basidiomycota</taxon>
        <taxon>Agaricomycotina</taxon>
        <taxon>Agaricomycetes</taxon>
        <taxon>Cantharellales</taxon>
        <taxon>Ceratobasidiaceae</taxon>
        <taxon>Ceratobasidium</taxon>
    </lineage>
</organism>
<evidence type="ECO:0000313" key="2">
    <source>
        <dbReference type="Proteomes" id="UP000383932"/>
    </source>
</evidence>
<sequence length="736" mass="83674">MDDNNPIYYVDDLQDGNSDIESVYTSTSELTEHTMSTLTSDAASEYFQEINGRMFPIDENIPFLFPTDNAEVRRLELQHKVLKLVLGGNYFGPVQEMLAASQDGRRKRVLDLLTADGTWVREMAAEFPHVDFTSVDTVPIVPHVRCANILSYEVYDLYNGIAEEDETFDIVNLKYAVSKLRDIPALILEIHRVLRPGGLFIYGEFENDAYDASTEDHSASDTAPYQVRAMHIARDAFGRQGAHACAFRDVPPVLHPEHTLWKDEEQQRGFLNITREEMMIPAGQWPLTPHMREAGMITQYVWSEMWKNLRPMFLSYGMSPKETDEMIDGAIAELMHPGTRQCDTVTSGLEQMINILYINDSGLDDSPVSAKTSGRCPSMDEFESDDAPIYLVDDFQDYDSDMDSVHTGVSELTEYTMSTLTSDSMIDYFREINGRMFPVDENIPPLFPTDFAEVRRLELQHLGLKLLFRSNYFGPAKEVLVENPGGRRKRVLDLLTGEGAWVREMAVEFPHVDFTSVDTVPLVPHIRRANILAYEVYDLYNGIAEEDDTFDVVHLRHAMTKIRDLSALIAEVHRVLLPGGLLLYGEYQNHAFDASTEDHTAIATAPCIIRALRIARDIFTQQGVYAYAFRDVPPLLDPECMLWKGVKRKGFTGIRAETKMVPAGPWHHLPHLREVGLVTQRVWCETWRNLKPMFLSSGMGEEEVDQLINGTVDELSNPGSRRLYAKYHVLYAFKPV</sequence>